<dbReference type="AlphaFoldDB" id="A0A378QJ10"/>
<organism evidence="2 3">
    <name type="scientific">Moraxella lacunata</name>
    <dbReference type="NCBI Taxonomy" id="477"/>
    <lineage>
        <taxon>Bacteria</taxon>
        <taxon>Pseudomonadati</taxon>
        <taxon>Pseudomonadota</taxon>
        <taxon>Gammaproteobacteria</taxon>
        <taxon>Moraxellales</taxon>
        <taxon>Moraxellaceae</taxon>
        <taxon>Moraxella</taxon>
    </lineage>
</organism>
<dbReference type="EMBL" id="UGQC01000001">
    <property type="protein sequence ID" value="STZ00856.1"/>
    <property type="molecule type" value="Genomic_DNA"/>
</dbReference>
<keyword evidence="1" id="KW-0812">Transmembrane</keyword>
<feature type="transmembrane region" description="Helical" evidence="1">
    <location>
        <begin position="46"/>
        <end position="71"/>
    </location>
</feature>
<evidence type="ECO:0000313" key="2">
    <source>
        <dbReference type="EMBL" id="STZ00856.1"/>
    </source>
</evidence>
<keyword evidence="3" id="KW-1185">Reference proteome</keyword>
<dbReference type="Proteomes" id="UP000254107">
    <property type="component" value="Unassembled WGS sequence"/>
</dbReference>
<accession>A0A378QJ10</accession>
<name>A0A378QJ10_MORLA</name>
<protein>
    <submittedName>
        <fullName evidence="2">Uncharacterized protein</fullName>
    </submittedName>
</protein>
<evidence type="ECO:0000313" key="3">
    <source>
        <dbReference type="Proteomes" id="UP000254107"/>
    </source>
</evidence>
<gene>
    <name evidence="2" type="ORF">NCTC7911_02268</name>
</gene>
<reference evidence="2 3" key="1">
    <citation type="submission" date="2018-06" db="EMBL/GenBank/DDBJ databases">
        <authorList>
            <consortium name="Pathogen Informatics"/>
            <person name="Doyle S."/>
        </authorList>
    </citation>
    <scope>NUCLEOTIDE SEQUENCE [LARGE SCALE GENOMIC DNA]</scope>
    <source>
        <strain evidence="2 3">NCTC7911</strain>
    </source>
</reference>
<evidence type="ECO:0000256" key="1">
    <source>
        <dbReference type="SAM" id="Phobius"/>
    </source>
</evidence>
<proteinExistence type="predicted"/>
<dbReference type="RefSeq" id="WP_145916032.1">
    <property type="nucleotide sequence ID" value="NZ_UGQC01000001.1"/>
</dbReference>
<sequence length="74" mass="8072">MLLFLAFALIIVSALMIRYSHLINRTSYKVLLYFGSAIPVSTSSAILSAMGIDFVVIGLCVFIASLVVTFIKIN</sequence>
<dbReference type="GeneID" id="302271676"/>
<keyword evidence="1" id="KW-0472">Membrane</keyword>
<keyword evidence="1" id="KW-1133">Transmembrane helix</keyword>